<evidence type="ECO:0000256" key="9">
    <source>
        <dbReference type="PIRNR" id="PIRNR016089"/>
    </source>
</evidence>
<sequence>MYSAYQRINNIFALLSTCIFALLGAIALSSFVFTADPKGSLSIGSLKVYPGRSPHFKQLRKEYAFVNFEVHADLSPLFHWNTKQLFVYLGAEYTSADGTRNDVVIWDRIIRRKEDANLNVKGRNKYEFRDVAVSFKNVTPAHYTLKYNTMPYVGVLTYSEAARTDNAIPFPLAQERV</sequence>
<evidence type="ECO:0000256" key="7">
    <source>
        <dbReference type="ARBA" id="ARBA00023136"/>
    </source>
</evidence>
<dbReference type="STRING" id="27342.A0A0H2RBB8"/>
<dbReference type="GO" id="GO:0006465">
    <property type="term" value="P:signal peptide processing"/>
    <property type="evidence" value="ECO:0007669"/>
    <property type="project" value="UniProtKB-UniRule"/>
</dbReference>
<evidence type="ECO:0000256" key="8">
    <source>
        <dbReference type="ARBA" id="ARBA00045670"/>
    </source>
</evidence>
<comment type="subcellular location">
    <subcellularLocation>
        <location evidence="1">Endoplasmic reticulum membrane</location>
        <topology evidence="1">Single-pass type II membrane protein</topology>
    </subcellularLocation>
</comment>
<comment type="similarity">
    <text evidence="2 9">Belongs to the SPCS3 family.</text>
</comment>
<comment type="function">
    <text evidence="8">Essential component of the signal peptidase complex (SPC) which catalyzes the cleavage of N-terminal signal sequences from nascent proteins as they are translocated into the lumen of the endoplasmic reticulum. Essential for the SPC catalytic activity, possibly by stabilizing and positioning the active center of the complex close to the lumenal surface. Essential for viability.</text>
</comment>
<dbReference type="OrthoDB" id="10261524at2759"/>
<gene>
    <name evidence="10" type="ORF">SCHPADRAFT_858226</name>
</gene>
<keyword evidence="11" id="KW-1185">Reference proteome</keyword>
<reference evidence="10 11" key="1">
    <citation type="submission" date="2015-04" db="EMBL/GenBank/DDBJ databases">
        <title>Complete genome sequence of Schizopora paradoxa KUC8140, a cosmopolitan wood degrader in East Asia.</title>
        <authorList>
            <consortium name="DOE Joint Genome Institute"/>
            <person name="Min B."/>
            <person name="Park H."/>
            <person name="Jang Y."/>
            <person name="Kim J.-J."/>
            <person name="Kim K.H."/>
            <person name="Pangilinan J."/>
            <person name="Lipzen A."/>
            <person name="Riley R."/>
            <person name="Grigoriev I.V."/>
            <person name="Spatafora J.W."/>
            <person name="Choi I.-G."/>
        </authorList>
    </citation>
    <scope>NUCLEOTIDE SEQUENCE [LARGE SCALE GENOMIC DNA]</scope>
    <source>
        <strain evidence="10 11">KUC8140</strain>
    </source>
</reference>
<evidence type="ECO:0000256" key="1">
    <source>
        <dbReference type="ARBA" id="ARBA00004648"/>
    </source>
</evidence>
<keyword evidence="6" id="KW-1133">Transmembrane helix</keyword>
<accession>A0A0H2RBB8</accession>
<evidence type="ECO:0000313" key="11">
    <source>
        <dbReference type="Proteomes" id="UP000053477"/>
    </source>
</evidence>
<dbReference type="GO" id="GO:0045047">
    <property type="term" value="P:protein targeting to ER"/>
    <property type="evidence" value="ECO:0007669"/>
    <property type="project" value="TreeGrafter"/>
</dbReference>
<dbReference type="EMBL" id="KQ086066">
    <property type="protein sequence ID" value="KLO09104.1"/>
    <property type="molecule type" value="Genomic_DNA"/>
</dbReference>
<name>A0A0H2RBB8_9AGAM</name>
<evidence type="ECO:0000256" key="5">
    <source>
        <dbReference type="ARBA" id="ARBA00022968"/>
    </source>
</evidence>
<keyword evidence="7 9" id="KW-0472">Membrane</keyword>
<proteinExistence type="inferred from homology"/>
<keyword evidence="3" id="KW-0812">Transmembrane</keyword>
<dbReference type="Pfam" id="PF04573">
    <property type="entry name" value="SPC22"/>
    <property type="match status" value="1"/>
</dbReference>
<dbReference type="PANTHER" id="PTHR12804:SF0">
    <property type="entry name" value="SIGNAL PEPTIDASE COMPLEX SUBUNIT 3"/>
    <property type="match status" value="1"/>
</dbReference>
<evidence type="ECO:0000256" key="6">
    <source>
        <dbReference type="ARBA" id="ARBA00022989"/>
    </source>
</evidence>
<dbReference type="InParanoid" id="A0A0H2RBB8"/>
<evidence type="ECO:0000256" key="4">
    <source>
        <dbReference type="ARBA" id="ARBA00022824"/>
    </source>
</evidence>
<protein>
    <recommendedName>
        <fullName evidence="9">Signal peptidase subunit 3</fullName>
    </recommendedName>
</protein>
<evidence type="ECO:0000256" key="3">
    <source>
        <dbReference type="ARBA" id="ARBA00022692"/>
    </source>
</evidence>
<evidence type="ECO:0000256" key="2">
    <source>
        <dbReference type="ARBA" id="ARBA00009289"/>
    </source>
</evidence>
<dbReference type="Proteomes" id="UP000053477">
    <property type="component" value="Unassembled WGS sequence"/>
</dbReference>
<dbReference type="PIRSF" id="PIRSF016089">
    <property type="entry name" value="SPC22"/>
    <property type="match status" value="1"/>
</dbReference>
<dbReference type="AlphaFoldDB" id="A0A0H2RBB8"/>
<evidence type="ECO:0000313" key="10">
    <source>
        <dbReference type="EMBL" id="KLO09104.1"/>
    </source>
</evidence>
<dbReference type="PANTHER" id="PTHR12804">
    <property type="entry name" value="MICROSOMAL SIGNAL PEPTIDASE 23 KD SUBUNIT SPC22/23"/>
    <property type="match status" value="1"/>
</dbReference>
<dbReference type="GO" id="GO:0005787">
    <property type="term" value="C:signal peptidase complex"/>
    <property type="evidence" value="ECO:0007669"/>
    <property type="project" value="UniProtKB-UniRule"/>
</dbReference>
<dbReference type="FunCoup" id="A0A0H2RBB8">
    <property type="interactions" value="197"/>
</dbReference>
<keyword evidence="5" id="KW-0735">Signal-anchor</keyword>
<keyword evidence="4 9" id="KW-0256">Endoplasmic reticulum</keyword>
<organism evidence="10 11">
    <name type="scientific">Schizopora paradoxa</name>
    <dbReference type="NCBI Taxonomy" id="27342"/>
    <lineage>
        <taxon>Eukaryota</taxon>
        <taxon>Fungi</taxon>
        <taxon>Dikarya</taxon>
        <taxon>Basidiomycota</taxon>
        <taxon>Agaricomycotina</taxon>
        <taxon>Agaricomycetes</taxon>
        <taxon>Hymenochaetales</taxon>
        <taxon>Schizoporaceae</taxon>
        <taxon>Schizopora</taxon>
    </lineage>
</organism>
<dbReference type="InterPro" id="IPR007653">
    <property type="entry name" value="SPC3"/>
</dbReference>